<sequence>MYAGVFGMSSLFNLSCCIFYHSIRIKLSHTIKHRLLGAKEQQDLGGAAGNIIQILANLPEFLRKPMLQKRLSEFFDMAEKERQETIALALAAAPTIDQQKLSVLVKTWLEVLAGFDAEKRTSIFEVYCSQIAKQPESLQRLNFRSLTDTFLSLGEKEREILADSFKEVLFAFPKREKVLAAVPDYSRKALGL</sequence>
<dbReference type="EMBL" id="CP007174">
    <property type="protein sequence ID" value="AIF82737.1"/>
    <property type="molecule type" value="Genomic_DNA"/>
</dbReference>
<protein>
    <submittedName>
        <fullName evidence="1">Uncharacterized protein</fullName>
    </submittedName>
</protein>
<dbReference type="HOGENOM" id="CLU_137737_0_0_2"/>
<dbReference type="AlphaFoldDB" id="A0A075MPK3"/>
<gene>
    <name evidence="1" type="ORF">NTE_00657</name>
</gene>
<proteinExistence type="predicted"/>
<organism evidence="1 2">
    <name type="scientific">Candidatus Nitrososphaera evergladensis SR1</name>
    <dbReference type="NCBI Taxonomy" id="1459636"/>
    <lineage>
        <taxon>Archaea</taxon>
        <taxon>Nitrososphaerota</taxon>
        <taxon>Nitrososphaeria</taxon>
        <taxon>Nitrososphaerales</taxon>
        <taxon>Nitrososphaeraceae</taxon>
        <taxon>Nitrososphaera</taxon>
    </lineage>
</organism>
<dbReference type="KEGG" id="nev:NTE_00657"/>
<keyword evidence="2" id="KW-1185">Reference proteome</keyword>
<accession>A0A075MPK3</accession>
<reference evidence="1 2" key="1">
    <citation type="journal article" date="2014" name="PLoS ONE">
        <title>Genome Sequence of Candidatus Nitrososphaera evergladensis from Group I.1b Enriched from Everglades Soil Reveals Novel Genomic Features of the Ammonia-Oxidizing Archaea.</title>
        <authorList>
            <person name="Zhalnina K.V."/>
            <person name="Dias R."/>
            <person name="Leonard M.T."/>
            <person name="Dorr de Quadros P."/>
            <person name="Camargo F.A."/>
            <person name="Drew J.C."/>
            <person name="Farmerie W.G."/>
            <person name="Daroub S.H."/>
            <person name="Triplett E.W."/>
        </authorList>
    </citation>
    <scope>NUCLEOTIDE SEQUENCE [LARGE SCALE GENOMIC DNA]</scope>
    <source>
        <strain evidence="1 2">SR1</strain>
    </source>
</reference>
<name>A0A075MPK3_9ARCH</name>
<dbReference type="eggNOG" id="arCOG08772">
    <property type="taxonomic scope" value="Archaea"/>
</dbReference>
<evidence type="ECO:0000313" key="2">
    <source>
        <dbReference type="Proteomes" id="UP000028194"/>
    </source>
</evidence>
<evidence type="ECO:0000313" key="1">
    <source>
        <dbReference type="EMBL" id="AIF82737.1"/>
    </source>
</evidence>
<dbReference type="Proteomes" id="UP000028194">
    <property type="component" value="Chromosome"/>
</dbReference>